<name>A0AAF0ISU0_9BASI</name>
<dbReference type="PANTHER" id="PTHR12810">
    <property type="entry name" value="MITOCHONDRIAL 28S RIBOSOMAL PROTEIN S29"/>
    <property type="match status" value="1"/>
</dbReference>
<evidence type="ECO:0000313" key="8">
    <source>
        <dbReference type="EMBL" id="WFD04040.1"/>
    </source>
</evidence>
<keyword evidence="6" id="KW-0687">Ribonucleoprotein</keyword>
<evidence type="ECO:0000256" key="2">
    <source>
        <dbReference type="ARBA" id="ARBA00009863"/>
    </source>
</evidence>
<dbReference type="Pfam" id="PF10236">
    <property type="entry name" value="DAP3"/>
    <property type="match status" value="1"/>
</dbReference>
<keyword evidence="3" id="KW-0809">Transit peptide</keyword>
<dbReference type="GO" id="GO:0005763">
    <property type="term" value="C:mitochondrial small ribosomal subunit"/>
    <property type="evidence" value="ECO:0007669"/>
    <property type="project" value="TreeGrafter"/>
</dbReference>
<dbReference type="EMBL" id="CP119939">
    <property type="protein sequence ID" value="WFD04040.1"/>
    <property type="molecule type" value="Genomic_DNA"/>
</dbReference>
<evidence type="ECO:0000256" key="4">
    <source>
        <dbReference type="ARBA" id="ARBA00022980"/>
    </source>
</evidence>
<keyword evidence="5" id="KW-0496">Mitochondrion</keyword>
<comment type="subcellular location">
    <subcellularLocation>
        <location evidence="1">Mitochondrion</location>
    </subcellularLocation>
</comment>
<dbReference type="InterPro" id="IPR019368">
    <property type="entry name" value="Ribosomal_mS29"/>
</dbReference>
<evidence type="ECO:0000256" key="1">
    <source>
        <dbReference type="ARBA" id="ARBA00004173"/>
    </source>
</evidence>
<protein>
    <recommendedName>
        <fullName evidence="7">Small ribosomal subunit protein mS29</fullName>
    </recommendedName>
</protein>
<evidence type="ECO:0000256" key="7">
    <source>
        <dbReference type="ARBA" id="ARBA00035140"/>
    </source>
</evidence>
<comment type="similarity">
    <text evidence="2">Belongs to the mitochondrion-specific ribosomal protein mS29 family.</text>
</comment>
<dbReference type="SUPFAM" id="SSF52540">
    <property type="entry name" value="P-loop containing nucleoside triphosphate hydrolases"/>
    <property type="match status" value="1"/>
</dbReference>
<gene>
    <name evidence="8" type="ORF">MOBT1_002737</name>
</gene>
<dbReference type="PANTHER" id="PTHR12810:SF0">
    <property type="entry name" value="SMALL RIBOSOMAL SUBUNIT PROTEIN MS29"/>
    <property type="match status" value="1"/>
</dbReference>
<dbReference type="AlphaFoldDB" id="A0AAF0ISU0"/>
<dbReference type="InterPro" id="IPR027417">
    <property type="entry name" value="P-loop_NTPase"/>
</dbReference>
<evidence type="ECO:0000256" key="5">
    <source>
        <dbReference type="ARBA" id="ARBA00023128"/>
    </source>
</evidence>
<accession>A0AAF0ISU0</accession>
<reference evidence="8" key="1">
    <citation type="submission" date="2023-03" db="EMBL/GenBank/DDBJ databases">
        <title>Mating type loci evolution in Malassezia.</title>
        <authorList>
            <person name="Coelho M.A."/>
        </authorList>
    </citation>
    <scope>NUCLEOTIDE SEQUENCE</scope>
    <source>
        <strain evidence="8">CBS 7876</strain>
    </source>
</reference>
<dbReference type="GO" id="GO:0003735">
    <property type="term" value="F:structural constituent of ribosome"/>
    <property type="evidence" value="ECO:0007669"/>
    <property type="project" value="TreeGrafter"/>
</dbReference>
<evidence type="ECO:0000256" key="3">
    <source>
        <dbReference type="ARBA" id="ARBA00022946"/>
    </source>
</evidence>
<keyword evidence="9" id="KW-1185">Reference proteome</keyword>
<keyword evidence="4" id="KW-0689">Ribosomal protein</keyword>
<proteinExistence type="inferred from homology"/>
<dbReference type="Proteomes" id="UP001214603">
    <property type="component" value="Chromosome 6"/>
</dbReference>
<evidence type="ECO:0000256" key="6">
    <source>
        <dbReference type="ARBA" id="ARBA00023274"/>
    </source>
</evidence>
<evidence type="ECO:0000313" key="9">
    <source>
        <dbReference type="Proteomes" id="UP001214603"/>
    </source>
</evidence>
<organism evidence="8 9">
    <name type="scientific">Malassezia obtusa</name>
    <dbReference type="NCBI Taxonomy" id="76774"/>
    <lineage>
        <taxon>Eukaryota</taxon>
        <taxon>Fungi</taxon>
        <taxon>Dikarya</taxon>
        <taxon>Basidiomycota</taxon>
        <taxon>Ustilaginomycotina</taxon>
        <taxon>Malasseziomycetes</taxon>
        <taxon>Malasseziales</taxon>
        <taxon>Malasseziaceae</taxon>
        <taxon>Malassezia</taxon>
    </lineage>
</organism>
<sequence>MYGSDHFRPAPDMSDLLELDASAISAGALATPLAWSNAALKALSRFGLPQEIQRCHALQPRPRSIVRKASVALVEGLEKAAQNGAGCQMLIGEPGCGKSTYLLQAVAHALSAGWAVVYVPRAITWIDSSTAYVYNAGLQTYLQPPIVDDLLAAMLNANRNVFKRITTKRALQADGKEIFGAGTKLDVLVDKTLKEHTSPVTRQLVLELVWSTLAEQTEVPVLVALDDAQVLFGETRYRDPDFAPLQAFEMAVPRSMLNIFLAPASGAGVKRGAVLTTMSMAHANYPPPPELLVALREAATGEGAPVEWSRVKQTLTSPTSPTRIAEPHAYTKVHDQHIENARMAKFALVDVGERLSRPEAATLLSLMYRENMLWATPNDELFLEKLVESNGNIRAFEQGWRKSLV</sequence>